<keyword evidence="11 13" id="KW-0675">Receptor</keyword>
<dbReference type="PRINTS" id="PR00237">
    <property type="entry name" value="GPCRRHODOPSN"/>
</dbReference>
<evidence type="ECO:0000256" key="12">
    <source>
        <dbReference type="ARBA" id="ARBA00023224"/>
    </source>
</evidence>
<organism evidence="16 17">
    <name type="scientific">Chrysemys picta bellii</name>
    <name type="common">Western painted turtle</name>
    <name type="synonym">Emys bellii</name>
    <dbReference type="NCBI Taxonomy" id="8478"/>
    <lineage>
        <taxon>Eukaryota</taxon>
        <taxon>Metazoa</taxon>
        <taxon>Chordata</taxon>
        <taxon>Craniata</taxon>
        <taxon>Vertebrata</taxon>
        <taxon>Euteleostomi</taxon>
        <taxon>Archelosauria</taxon>
        <taxon>Testudinata</taxon>
        <taxon>Testudines</taxon>
        <taxon>Cryptodira</taxon>
        <taxon>Durocryptodira</taxon>
        <taxon>Testudinoidea</taxon>
        <taxon>Emydidae</taxon>
        <taxon>Chrysemys</taxon>
    </lineage>
</organism>
<comment type="function">
    <text evidence="1">Odorant receptor.</text>
</comment>
<dbReference type="PROSITE" id="PS50262">
    <property type="entry name" value="G_PROTEIN_RECEP_F1_2"/>
    <property type="match status" value="1"/>
</dbReference>
<evidence type="ECO:0000256" key="10">
    <source>
        <dbReference type="ARBA" id="ARBA00023136"/>
    </source>
</evidence>
<feature type="transmembrane region" description="Helical" evidence="14">
    <location>
        <begin position="56"/>
        <end position="76"/>
    </location>
</feature>
<evidence type="ECO:0000256" key="1">
    <source>
        <dbReference type="ARBA" id="ARBA00002936"/>
    </source>
</evidence>
<feature type="transmembrane region" description="Helical" evidence="14">
    <location>
        <begin position="238"/>
        <end position="258"/>
    </location>
</feature>
<keyword evidence="10 14" id="KW-0472">Membrane</keyword>
<dbReference type="FunFam" id="1.20.1070.10:FF:000037">
    <property type="entry name" value="Olfactory receptor"/>
    <property type="match status" value="1"/>
</dbReference>
<accession>A0A8C3F5G1</accession>
<reference evidence="16" key="2">
    <citation type="submission" date="2025-09" db="UniProtKB">
        <authorList>
            <consortium name="Ensembl"/>
        </authorList>
    </citation>
    <scope>IDENTIFICATION</scope>
</reference>
<feature type="transmembrane region" description="Helical" evidence="14">
    <location>
        <begin position="96"/>
        <end position="118"/>
    </location>
</feature>
<dbReference type="OMA" id="FWKLILC"/>
<dbReference type="Proteomes" id="UP000694380">
    <property type="component" value="Unplaced"/>
</dbReference>
<dbReference type="GO" id="GO:0004984">
    <property type="term" value="F:olfactory receptor activity"/>
    <property type="evidence" value="ECO:0007669"/>
    <property type="project" value="InterPro"/>
</dbReference>
<dbReference type="AlphaFoldDB" id="A0A8C3F5G1"/>
<keyword evidence="7 14" id="KW-0552">Olfaction</keyword>
<evidence type="ECO:0000256" key="11">
    <source>
        <dbReference type="ARBA" id="ARBA00023170"/>
    </source>
</evidence>
<keyword evidence="9 13" id="KW-0297">G-protein coupled receptor</keyword>
<proteinExistence type="inferred from homology"/>
<evidence type="ECO:0000256" key="5">
    <source>
        <dbReference type="ARBA" id="ARBA00022606"/>
    </source>
</evidence>
<feature type="domain" description="G-protein coupled receptors family 1 profile" evidence="15">
    <location>
        <begin position="39"/>
        <end position="288"/>
    </location>
</feature>
<evidence type="ECO:0000256" key="6">
    <source>
        <dbReference type="ARBA" id="ARBA00022692"/>
    </source>
</evidence>
<comment type="subcellular location">
    <subcellularLocation>
        <location evidence="2 14">Cell membrane</location>
        <topology evidence="2 14">Multi-pass membrane protein</topology>
    </subcellularLocation>
</comment>
<dbReference type="GeneTree" id="ENSGT01050000244828"/>
<feature type="transmembrane region" description="Helical" evidence="14">
    <location>
        <begin position="138"/>
        <end position="156"/>
    </location>
</feature>
<dbReference type="InterPro" id="IPR000725">
    <property type="entry name" value="Olfact_rcpt"/>
</dbReference>
<dbReference type="Ensembl" id="ENSCPBT00000003744.1">
    <property type="protein sequence ID" value="ENSCPBP00000003074.1"/>
    <property type="gene ID" value="ENSCPBG00000002462.1"/>
</dbReference>
<dbReference type="FunFam" id="1.10.1220.70:FF:000001">
    <property type="entry name" value="Olfactory receptor"/>
    <property type="match status" value="1"/>
</dbReference>
<dbReference type="PROSITE" id="PS00237">
    <property type="entry name" value="G_PROTEIN_RECEP_F1_1"/>
    <property type="match status" value="1"/>
</dbReference>
<gene>
    <name evidence="16" type="primary">LOC101941102</name>
</gene>
<evidence type="ECO:0000256" key="7">
    <source>
        <dbReference type="ARBA" id="ARBA00022725"/>
    </source>
</evidence>
<evidence type="ECO:0000256" key="3">
    <source>
        <dbReference type="ARBA" id="ARBA00010663"/>
    </source>
</evidence>
<feature type="transmembrane region" description="Helical" evidence="14">
    <location>
        <begin position="270"/>
        <end position="288"/>
    </location>
</feature>
<dbReference type="InterPro" id="IPR017452">
    <property type="entry name" value="GPCR_Rhodpsn_7TM"/>
</dbReference>
<evidence type="ECO:0000259" key="15">
    <source>
        <dbReference type="PROSITE" id="PS50262"/>
    </source>
</evidence>
<keyword evidence="6 13" id="KW-0812">Transmembrane</keyword>
<keyword evidence="8 14" id="KW-1133">Transmembrane helix</keyword>
<evidence type="ECO:0000256" key="4">
    <source>
        <dbReference type="ARBA" id="ARBA00022475"/>
    </source>
</evidence>
<feature type="transmembrane region" description="Helical" evidence="14">
    <location>
        <begin position="23"/>
        <end position="49"/>
    </location>
</feature>
<dbReference type="CDD" id="cd15227">
    <property type="entry name" value="7tmA_OR14-like"/>
    <property type="match status" value="1"/>
</dbReference>
<sequence length="325" mass="35875">MSNQTAVTEFLLLGFSDVRELQILHFVVFLALYLLSLVGNLLIFIAIALNHQLHTPMYFFLMNLSILDLGSISVTIPKSMANSLMNTRSISYSACVAQVFLFAFFVSGDFAILTVMAYDRYVAICQPLHYETVMNRKACVQMAASAWISVFLYAAVHTGNTFAISFCGVNVVDQFFCEIPQLLKLACSDSDLSEVGILVFSVCLSSSCFVFIIVSYVQIFTTVVRIPSEQGRHKAFSTCLPHLIVVSLFICTGTFAYLKPTFSSTSGLDLVVAVLYSVLPPMMNPIIYSMRNKELKGALSKLIGWRYPIIAKVPSGVYGSSYFGG</sequence>
<evidence type="ECO:0000256" key="8">
    <source>
        <dbReference type="ARBA" id="ARBA00022989"/>
    </source>
</evidence>
<reference evidence="16" key="1">
    <citation type="submission" date="2025-08" db="UniProtKB">
        <authorList>
            <consortium name="Ensembl"/>
        </authorList>
    </citation>
    <scope>IDENTIFICATION</scope>
</reference>
<dbReference type="InterPro" id="IPR050516">
    <property type="entry name" value="Olfactory_GPCR"/>
</dbReference>
<comment type="similarity">
    <text evidence="3 13">Belongs to the G-protein coupled receptor 1 family.</text>
</comment>
<dbReference type="SUPFAM" id="SSF81321">
    <property type="entry name" value="Family A G protein-coupled receptor-like"/>
    <property type="match status" value="1"/>
</dbReference>
<dbReference type="InterPro" id="IPR000276">
    <property type="entry name" value="GPCR_Rhodpsn"/>
</dbReference>
<evidence type="ECO:0000256" key="2">
    <source>
        <dbReference type="ARBA" id="ARBA00004651"/>
    </source>
</evidence>
<dbReference type="Pfam" id="PF13853">
    <property type="entry name" value="7tm_4"/>
    <property type="match status" value="1"/>
</dbReference>
<evidence type="ECO:0000313" key="16">
    <source>
        <dbReference type="Ensembl" id="ENSCPBP00000003074.1"/>
    </source>
</evidence>
<protein>
    <recommendedName>
        <fullName evidence="14">Olfactory receptor</fullName>
    </recommendedName>
</protein>
<name>A0A8C3F5G1_CHRPI</name>
<dbReference type="Gene3D" id="1.20.1070.10">
    <property type="entry name" value="Rhodopsin 7-helix transmembrane proteins"/>
    <property type="match status" value="1"/>
</dbReference>
<keyword evidence="12 13" id="KW-0807">Transducer</keyword>
<keyword evidence="4 14" id="KW-1003">Cell membrane</keyword>
<evidence type="ECO:0000256" key="13">
    <source>
        <dbReference type="RuleBase" id="RU000688"/>
    </source>
</evidence>
<feature type="transmembrane region" description="Helical" evidence="14">
    <location>
        <begin position="195"/>
        <end position="217"/>
    </location>
</feature>
<dbReference type="PANTHER" id="PTHR26452">
    <property type="entry name" value="OLFACTORY RECEPTOR"/>
    <property type="match status" value="1"/>
</dbReference>
<evidence type="ECO:0000256" key="9">
    <source>
        <dbReference type="ARBA" id="ARBA00023040"/>
    </source>
</evidence>
<dbReference type="GO" id="GO:0004930">
    <property type="term" value="F:G protein-coupled receptor activity"/>
    <property type="evidence" value="ECO:0007669"/>
    <property type="project" value="UniProtKB-KW"/>
</dbReference>
<keyword evidence="17" id="KW-1185">Reference proteome</keyword>
<keyword evidence="5 14" id="KW-0716">Sensory transduction</keyword>
<dbReference type="GO" id="GO:0005886">
    <property type="term" value="C:plasma membrane"/>
    <property type="evidence" value="ECO:0007669"/>
    <property type="project" value="UniProtKB-SubCell"/>
</dbReference>
<evidence type="ECO:0000313" key="17">
    <source>
        <dbReference type="Proteomes" id="UP000694380"/>
    </source>
</evidence>
<evidence type="ECO:0000256" key="14">
    <source>
        <dbReference type="RuleBase" id="RU363047"/>
    </source>
</evidence>
<dbReference type="PRINTS" id="PR00245">
    <property type="entry name" value="OLFACTORYR"/>
</dbReference>